<comment type="caution">
    <text evidence="11">The sequence shown here is derived from an EMBL/GenBank/DDBJ whole genome shotgun (WGS) entry which is preliminary data.</text>
</comment>
<reference evidence="11 12" key="1">
    <citation type="submission" date="2024-09" db="EMBL/GenBank/DDBJ databases">
        <title>Novel species of the genus Pelomonas and Roseateles isolated from streams.</title>
        <authorList>
            <person name="Lu H."/>
        </authorList>
    </citation>
    <scope>NUCLEOTIDE SEQUENCE [LARGE SCALE GENOMIC DNA]</scope>
    <source>
        <strain evidence="11 12">BYS96W</strain>
    </source>
</reference>
<keyword evidence="4" id="KW-0479">Metal-binding</keyword>
<evidence type="ECO:0000313" key="11">
    <source>
        <dbReference type="EMBL" id="MFG6458201.1"/>
    </source>
</evidence>
<evidence type="ECO:0000256" key="8">
    <source>
        <dbReference type="ARBA" id="ARBA00034120"/>
    </source>
</evidence>
<keyword evidence="12" id="KW-1185">Reference proteome</keyword>
<dbReference type="InterPro" id="IPR051083">
    <property type="entry name" value="GrpII_Intron_Splice-Mob/Def"/>
</dbReference>
<dbReference type="CDD" id="cd03487">
    <property type="entry name" value="RT_Bac_retron_II"/>
    <property type="match status" value="1"/>
</dbReference>
<dbReference type="PANTHER" id="PTHR34047:SF7">
    <property type="entry name" value="RNA-DIRECTED DNA POLYMERASE"/>
    <property type="match status" value="1"/>
</dbReference>
<evidence type="ECO:0000313" key="12">
    <source>
        <dbReference type="Proteomes" id="UP001606305"/>
    </source>
</evidence>
<dbReference type="PROSITE" id="PS50878">
    <property type="entry name" value="RT_POL"/>
    <property type="match status" value="1"/>
</dbReference>
<comment type="similarity">
    <text evidence="8">Belongs to the bacterial reverse transcriptase family.</text>
</comment>
<dbReference type="InterPro" id="IPR000123">
    <property type="entry name" value="Reverse_transcriptase_msDNA"/>
</dbReference>
<dbReference type="Pfam" id="PF00078">
    <property type="entry name" value="RVT_1"/>
    <property type="match status" value="1"/>
</dbReference>
<evidence type="ECO:0000256" key="1">
    <source>
        <dbReference type="ARBA" id="ARBA00012493"/>
    </source>
</evidence>
<sequence length="442" mass="48261">MDDAGRTTARALALAMLAGARAEPALAARMAACLDVRLEARPPWLADLARAMARIPGEVWRRLDVPSLARRVQAHAGFAQACADRSCPAVRRWLLRPPDTLVDAPAGLERPHWPTVGALARGLGLSPAGLWRLTLPADWQRRRPLVQQHYQQRLCAKRSAGWRLLEVPAPHLRAVQRRLLGQLLHGLPPHDAAFGYVPGRSVVQHAARHAGQGRVLRFDLSDFFSTVRAARVHALFVTLGYSSAVARALTALCTTSTPEAWLRDEPRLSWQQRQRLRDAHLPQGAPTSPAVANLCAFGLDARLSGLAEAFGARYSRYADDLVISGPASLPAATIAAWVAAIAADEGFAINPRKTRNLGTAQRQSVCGIVVNAHPNLPRREFDRLKALLHRCVLEGPASQNREGHADWRGHLQGRVAWAAQIHAAKAAKLRALLDRIAWPDVA</sequence>
<comment type="catalytic activity">
    <reaction evidence="9">
        <text>DNA(n) + a 2'-deoxyribonucleoside 5'-triphosphate = DNA(n+1) + diphosphate</text>
        <dbReference type="Rhea" id="RHEA:22508"/>
        <dbReference type="Rhea" id="RHEA-COMP:17339"/>
        <dbReference type="Rhea" id="RHEA-COMP:17340"/>
        <dbReference type="ChEBI" id="CHEBI:33019"/>
        <dbReference type="ChEBI" id="CHEBI:61560"/>
        <dbReference type="ChEBI" id="CHEBI:173112"/>
        <dbReference type="EC" id="2.7.7.49"/>
    </reaction>
</comment>
<gene>
    <name evidence="11" type="ORF">ACG00X_15285</name>
</gene>
<keyword evidence="7" id="KW-0051">Antiviral defense</keyword>
<dbReference type="InterPro" id="IPR000477">
    <property type="entry name" value="RT_dom"/>
</dbReference>
<dbReference type="PANTHER" id="PTHR34047">
    <property type="entry name" value="NUCLEAR INTRON MATURASE 1, MITOCHONDRIAL-RELATED"/>
    <property type="match status" value="1"/>
</dbReference>
<dbReference type="InterPro" id="IPR043502">
    <property type="entry name" value="DNA/RNA_pol_sf"/>
</dbReference>
<evidence type="ECO:0000256" key="6">
    <source>
        <dbReference type="ARBA" id="ARBA00022918"/>
    </source>
</evidence>
<dbReference type="PRINTS" id="PR00866">
    <property type="entry name" value="RNADNAPOLMS"/>
</dbReference>
<evidence type="ECO:0000256" key="7">
    <source>
        <dbReference type="ARBA" id="ARBA00023118"/>
    </source>
</evidence>
<evidence type="ECO:0000256" key="4">
    <source>
        <dbReference type="ARBA" id="ARBA00022723"/>
    </source>
</evidence>
<keyword evidence="6 11" id="KW-0695">RNA-directed DNA polymerase</keyword>
<dbReference type="Proteomes" id="UP001606305">
    <property type="component" value="Unassembled WGS sequence"/>
</dbReference>
<keyword evidence="5" id="KW-0460">Magnesium</keyword>
<protein>
    <recommendedName>
        <fullName evidence="1">RNA-directed DNA polymerase</fullName>
        <ecNumber evidence="1">2.7.7.49</ecNumber>
    </recommendedName>
</protein>
<keyword evidence="2 11" id="KW-0808">Transferase</keyword>
<keyword evidence="3 11" id="KW-0548">Nucleotidyltransferase</keyword>
<evidence type="ECO:0000256" key="2">
    <source>
        <dbReference type="ARBA" id="ARBA00022679"/>
    </source>
</evidence>
<feature type="domain" description="Reverse transcriptase" evidence="10">
    <location>
        <begin position="136"/>
        <end position="370"/>
    </location>
</feature>
<evidence type="ECO:0000256" key="3">
    <source>
        <dbReference type="ARBA" id="ARBA00022695"/>
    </source>
</evidence>
<evidence type="ECO:0000259" key="10">
    <source>
        <dbReference type="PROSITE" id="PS50878"/>
    </source>
</evidence>
<dbReference type="EC" id="2.7.7.49" evidence="1"/>
<dbReference type="RefSeq" id="WP_394489053.1">
    <property type="nucleotide sequence ID" value="NZ_JBIGIA010000011.1"/>
</dbReference>
<proteinExistence type="inferred from homology"/>
<dbReference type="EMBL" id="JBIGIA010000011">
    <property type="protein sequence ID" value="MFG6458201.1"/>
    <property type="molecule type" value="Genomic_DNA"/>
</dbReference>
<dbReference type="GO" id="GO:0003964">
    <property type="term" value="F:RNA-directed DNA polymerase activity"/>
    <property type="evidence" value="ECO:0007669"/>
    <property type="project" value="UniProtKB-KW"/>
</dbReference>
<evidence type="ECO:0000256" key="9">
    <source>
        <dbReference type="ARBA" id="ARBA00048173"/>
    </source>
</evidence>
<evidence type="ECO:0000256" key="5">
    <source>
        <dbReference type="ARBA" id="ARBA00022842"/>
    </source>
</evidence>
<organism evidence="11 12">
    <name type="scientific">Pelomonas nitida</name>
    <dbReference type="NCBI Taxonomy" id="3299027"/>
    <lineage>
        <taxon>Bacteria</taxon>
        <taxon>Pseudomonadati</taxon>
        <taxon>Pseudomonadota</taxon>
        <taxon>Betaproteobacteria</taxon>
        <taxon>Burkholderiales</taxon>
        <taxon>Sphaerotilaceae</taxon>
        <taxon>Roseateles</taxon>
    </lineage>
</organism>
<accession>A0ABW7G8P8</accession>
<dbReference type="SUPFAM" id="SSF56672">
    <property type="entry name" value="DNA/RNA polymerases"/>
    <property type="match status" value="1"/>
</dbReference>
<name>A0ABW7G8P8_9BURK</name>